<evidence type="ECO:0000313" key="3">
    <source>
        <dbReference type="EMBL" id="SMY20599.1"/>
    </source>
</evidence>
<protein>
    <submittedName>
        <fullName evidence="3">Uncharacterized protein</fullName>
    </submittedName>
</protein>
<feature type="region of interest" description="Disordered" evidence="2">
    <location>
        <begin position="1"/>
        <end position="72"/>
    </location>
</feature>
<evidence type="ECO:0000256" key="2">
    <source>
        <dbReference type="SAM" id="MobiDB-lite"/>
    </source>
</evidence>
<feature type="coiled-coil region" evidence="1">
    <location>
        <begin position="352"/>
        <end position="386"/>
    </location>
</feature>
<dbReference type="Proteomes" id="UP000215453">
    <property type="component" value="Chromosome 1"/>
</dbReference>
<feature type="compositionally biased region" description="Polar residues" evidence="2">
    <location>
        <begin position="28"/>
        <end position="37"/>
    </location>
</feature>
<accession>A0A1Y6LAF0</accession>
<feature type="compositionally biased region" description="Low complexity" evidence="2">
    <location>
        <begin position="49"/>
        <end position="61"/>
    </location>
</feature>
<proteinExistence type="predicted"/>
<gene>
    <name evidence="3" type="ORF">ZT1A5_G2034</name>
</gene>
<reference evidence="3 4" key="1">
    <citation type="submission" date="2016-10" db="EMBL/GenBank/DDBJ databases">
        <authorList>
            <person name="Varghese N."/>
        </authorList>
    </citation>
    <scope>NUCLEOTIDE SEQUENCE [LARGE SCALE GENOMIC DNA]</scope>
</reference>
<evidence type="ECO:0000313" key="4">
    <source>
        <dbReference type="Proteomes" id="UP000215453"/>
    </source>
</evidence>
<name>A0A1Y6LAF0_ZYMTR</name>
<feature type="compositionally biased region" description="Polar residues" evidence="2">
    <location>
        <begin position="1"/>
        <end position="12"/>
    </location>
</feature>
<dbReference type="AlphaFoldDB" id="A0A1Y6LAF0"/>
<feature type="region of interest" description="Disordered" evidence="2">
    <location>
        <begin position="209"/>
        <end position="270"/>
    </location>
</feature>
<evidence type="ECO:0000256" key="1">
    <source>
        <dbReference type="SAM" id="Coils"/>
    </source>
</evidence>
<sequence>MEEPSSSSSLTAEKSGEMPVPQRVAETMPSSLMTNLEASFPAIKPGQEPEPSSSLIEQSSSKTEKPVHRTPLRWRQKVPLAVDQKYDRSFKEVEELYNKEDWDGAIEAAKYNLTDPTLPKWHIIKNHMMWAHAAEWYAETEEHRLIAESVYADAVRLTPKRLYPQEWEALRRLGESLDELREAQEEDLRAGYAMGPYNGAFDLSWNVRSDEEEDAPSVEDTCNETASTALPVRAKSADSGEGGNRGGGGVGGEGGGSVEHCEPSGQAMPSQAEMMKDLELLEMRIQDMALELGGFAAIGFAIQAGDKAKELRAAIDAESFQQHFLRKELEALLKAGLAETRSKRIAVLLFERGSNKKKMASLSKQLEELRARNEELHLRNKQIDEELARLRV</sequence>
<organism evidence="3 4">
    <name type="scientific">Zymoseptoria tritici ST99CH_1A5</name>
    <dbReference type="NCBI Taxonomy" id="1276529"/>
    <lineage>
        <taxon>Eukaryota</taxon>
        <taxon>Fungi</taxon>
        <taxon>Dikarya</taxon>
        <taxon>Ascomycota</taxon>
        <taxon>Pezizomycotina</taxon>
        <taxon>Dothideomycetes</taxon>
        <taxon>Dothideomycetidae</taxon>
        <taxon>Mycosphaerellales</taxon>
        <taxon>Mycosphaerellaceae</taxon>
        <taxon>Zymoseptoria</taxon>
    </lineage>
</organism>
<dbReference type="EMBL" id="LT882676">
    <property type="protein sequence ID" value="SMY20599.1"/>
    <property type="molecule type" value="Genomic_DNA"/>
</dbReference>
<feature type="compositionally biased region" description="Gly residues" evidence="2">
    <location>
        <begin position="240"/>
        <end position="257"/>
    </location>
</feature>
<keyword evidence="1" id="KW-0175">Coiled coil</keyword>